<dbReference type="OrthoDB" id="43705at2759"/>
<dbReference type="EMBL" id="AGNL01035508">
    <property type="protein sequence ID" value="EJK54643.1"/>
    <property type="molecule type" value="Genomic_DNA"/>
</dbReference>
<dbReference type="InterPro" id="IPR052636">
    <property type="entry name" value="UDP-D-xylose:L-fucose_XylT"/>
</dbReference>
<evidence type="ECO:0000313" key="3">
    <source>
        <dbReference type="Proteomes" id="UP000266841"/>
    </source>
</evidence>
<feature type="non-terminal residue" evidence="2">
    <location>
        <position position="1"/>
    </location>
</feature>
<dbReference type="PANTHER" id="PTHR47032">
    <property type="entry name" value="UDP-D-XYLOSE:L-FUCOSE ALPHA-1,3-D-XYLOSYLTRANSFERASE-RELATED"/>
    <property type="match status" value="1"/>
</dbReference>
<name>K0RLQ7_THAOC</name>
<dbReference type="Proteomes" id="UP000266841">
    <property type="component" value="Unassembled WGS sequence"/>
</dbReference>
<dbReference type="GO" id="GO:0005794">
    <property type="term" value="C:Golgi apparatus"/>
    <property type="evidence" value="ECO:0007669"/>
    <property type="project" value="TreeGrafter"/>
</dbReference>
<dbReference type="Pfam" id="PF03407">
    <property type="entry name" value="Nucleotid_trans"/>
    <property type="match status" value="1"/>
</dbReference>
<keyword evidence="3" id="KW-1185">Reference proteome</keyword>
<protein>
    <recommendedName>
        <fullName evidence="1">Nucleotide-diphospho-sugar transferase domain-containing protein</fullName>
    </recommendedName>
</protein>
<dbReference type="InterPro" id="IPR005069">
    <property type="entry name" value="Nucl-diP-sugar_transferase"/>
</dbReference>
<dbReference type="PANTHER" id="PTHR47032:SF1">
    <property type="entry name" value="UDP-D-XYLOSE:L-FUCOSE ALPHA-1,3-D-XYLOSYLTRANSFERASE-RELATED"/>
    <property type="match status" value="1"/>
</dbReference>
<reference evidence="2 3" key="1">
    <citation type="journal article" date="2012" name="Genome Biol.">
        <title>Genome and low-iron response of an oceanic diatom adapted to chronic iron limitation.</title>
        <authorList>
            <person name="Lommer M."/>
            <person name="Specht M."/>
            <person name="Roy A.S."/>
            <person name="Kraemer L."/>
            <person name="Andreson R."/>
            <person name="Gutowska M.A."/>
            <person name="Wolf J."/>
            <person name="Bergner S.V."/>
            <person name="Schilhabel M.B."/>
            <person name="Klostermeier U.C."/>
            <person name="Beiko R.G."/>
            <person name="Rosenstiel P."/>
            <person name="Hippler M."/>
            <person name="Laroche J."/>
        </authorList>
    </citation>
    <scope>NUCLEOTIDE SEQUENCE [LARGE SCALE GENOMIC DNA]</scope>
    <source>
        <strain evidence="2 3">CCMP1005</strain>
    </source>
</reference>
<gene>
    <name evidence="2" type="ORF">THAOC_25711</name>
</gene>
<dbReference type="AlphaFoldDB" id="K0RLQ7"/>
<feature type="domain" description="Nucleotide-diphospho-sugar transferase" evidence="1">
    <location>
        <begin position="472"/>
        <end position="711"/>
    </location>
</feature>
<proteinExistence type="predicted"/>
<evidence type="ECO:0000259" key="1">
    <source>
        <dbReference type="Pfam" id="PF03407"/>
    </source>
</evidence>
<accession>K0RLQ7</accession>
<evidence type="ECO:0000313" key="2">
    <source>
        <dbReference type="EMBL" id="EJK54643.1"/>
    </source>
</evidence>
<dbReference type="GO" id="GO:0016757">
    <property type="term" value="F:glycosyltransferase activity"/>
    <property type="evidence" value="ECO:0007669"/>
    <property type="project" value="TreeGrafter"/>
</dbReference>
<sequence>ESTPSLNPSSPSQSVQELALRTPKSRNNFVSAGLSPVVACSNSITAATPTTPLCAVFTFCPFRFVQTRICAMTVDDGRKRKSTFAGLLLVLSALAAAVARRRPWEDGPRLDPGVIAAGRRNLRVPLLELTSDPRSVAPREPSPAVMRVYVSVSSIERMRGAAETWAKLLSGAASPPGGEGVAFLLDGDWTASVDFGSLRQAYPHVEVLDARADVGQEDSLPGHGTTRAMFALQRGRPEDFACLLDDDLVVNVPILQRELQDKCQSEHCIMGEILGHGGEQRTAGGWCMNRALVDSIGELLATMNDHDLPWPAEDGANAQDGSFHDMLRQSHPDLWGQISYVPSMLWYTENSLPVIERGSKVSKRTQASYRGNVWEEMQANFLHKVSREFLSVVAAGSAVYPAGWDDAAVSPPRRESCPRPILEAIGIYSDNHGPTKLGLEDTLLLVSSNAGQGDFLDNWRHYADRLKLKYGIVAMDNELYSLLGVDRTVLAGNVMTTSASRFRTPDFNAISCNKLSIVLDIMESCDVSVVFSDVDNVFIRDPFQHDLGDLIKMNSYNYIYTRDGPGDGEKDVMAGHFGSPNTGFHYVSRDSAVMRDVLKSTVDRCSAPDNMIERLDDQALFWQEMKARFDMGRVSPRHCKANDGYNEPPSFPRLNEGDPPPLNLCCLDPVYYRNGATSTDFMSEEALQEIIDKKMVVTYHANYAGNKGRKQEKLERFGLAQGFNVNKNASSEQKQ</sequence>
<comment type="caution">
    <text evidence="2">The sequence shown here is derived from an EMBL/GenBank/DDBJ whole genome shotgun (WGS) entry which is preliminary data.</text>
</comment>
<organism evidence="2 3">
    <name type="scientific">Thalassiosira oceanica</name>
    <name type="common">Marine diatom</name>
    <dbReference type="NCBI Taxonomy" id="159749"/>
    <lineage>
        <taxon>Eukaryota</taxon>
        <taxon>Sar</taxon>
        <taxon>Stramenopiles</taxon>
        <taxon>Ochrophyta</taxon>
        <taxon>Bacillariophyta</taxon>
        <taxon>Coscinodiscophyceae</taxon>
        <taxon>Thalassiosirophycidae</taxon>
        <taxon>Thalassiosirales</taxon>
        <taxon>Thalassiosiraceae</taxon>
        <taxon>Thalassiosira</taxon>
    </lineage>
</organism>